<name>A0A7V3YHG1_9BACT</name>
<gene>
    <name evidence="1" type="ORF">ENV30_06395</name>
</gene>
<accession>A0A7V3YHG1</accession>
<dbReference type="AlphaFoldDB" id="A0A7V3YHG1"/>
<reference evidence="1" key="1">
    <citation type="journal article" date="2020" name="mSystems">
        <title>Genome- and Community-Level Interaction Insights into Carbon Utilization and Element Cycling Functions of Hydrothermarchaeota in Hydrothermal Sediment.</title>
        <authorList>
            <person name="Zhou Z."/>
            <person name="Liu Y."/>
            <person name="Xu W."/>
            <person name="Pan J."/>
            <person name="Luo Z.H."/>
            <person name="Li M."/>
        </authorList>
    </citation>
    <scope>NUCLEOTIDE SEQUENCE [LARGE SCALE GENOMIC DNA]</scope>
    <source>
        <strain evidence="1">SpSt-747</strain>
    </source>
</reference>
<protein>
    <submittedName>
        <fullName evidence="1">Uncharacterized protein</fullName>
    </submittedName>
</protein>
<proteinExistence type="predicted"/>
<dbReference type="EMBL" id="DTFV01000093">
    <property type="protein sequence ID" value="HGI30916.1"/>
    <property type="molecule type" value="Genomic_DNA"/>
</dbReference>
<evidence type="ECO:0000313" key="1">
    <source>
        <dbReference type="EMBL" id="HGI30916.1"/>
    </source>
</evidence>
<organism evidence="1">
    <name type="scientific">Candidatus Caldatribacterium californiense</name>
    <dbReference type="NCBI Taxonomy" id="1454726"/>
    <lineage>
        <taxon>Bacteria</taxon>
        <taxon>Pseudomonadati</taxon>
        <taxon>Atribacterota</taxon>
        <taxon>Atribacteria</taxon>
        <taxon>Atribacterales</taxon>
        <taxon>Candidatus Caldatribacteriaceae</taxon>
        <taxon>Candidatus Caldatribacterium</taxon>
    </lineage>
</organism>
<comment type="caution">
    <text evidence="1">The sequence shown here is derived from an EMBL/GenBank/DDBJ whole genome shotgun (WGS) entry which is preliminary data.</text>
</comment>
<sequence>MKLVLEVKKEGILDELLQVLKHFQKDGVEIVHIDAEKEEEWDEEYLEEHWREIGMATHSADFDDDEELYRACGEYYGEEYSD</sequence>